<organism evidence="1 2">
    <name type="scientific">Pagothenia borchgrevinki</name>
    <name type="common">Bald rockcod</name>
    <name type="synonym">Trematomus borchgrevinki</name>
    <dbReference type="NCBI Taxonomy" id="8213"/>
    <lineage>
        <taxon>Eukaryota</taxon>
        <taxon>Metazoa</taxon>
        <taxon>Chordata</taxon>
        <taxon>Craniata</taxon>
        <taxon>Vertebrata</taxon>
        <taxon>Euteleostomi</taxon>
        <taxon>Actinopterygii</taxon>
        <taxon>Neopterygii</taxon>
        <taxon>Teleostei</taxon>
        <taxon>Neoteleostei</taxon>
        <taxon>Acanthomorphata</taxon>
        <taxon>Eupercaria</taxon>
        <taxon>Perciformes</taxon>
        <taxon>Notothenioidei</taxon>
        <taxon>Nototheniidae</taxon>
        <taxon>Pagothenia</taxon>
    </lineage>
</organism>
<name>A0ABD2HCU6_PAGBO</name>
<accession>A0ABD2HCU6</accession>
<keyword evidence="2" id="KW-1185">Reference proteome</keyword>
<sequence length="10" mass="1156">MNDSSKSYKP</sequence>
<reference evidence="1 2" key="1">
    <citation type="journal article" date="2022" name="G3 (Bethesda)">
        <title>Evaluating Illumina-, Nanopore-, and PacBio-based genome assembly strategies with the bald notothen, Trematomus borchgrevinki.</title>
        <authorList>
            <person name="Rayamajhi N."/>
            <person name="Cheng C.C."/>
            <person name="Catchen J.M."/>
        </authorList>
    </citation>
    <scope>NUCLEOTIDE SEQUENCE [LARGE SCALE GENOMIC DNA]</scope>
    <source>
        <strain evidence="1">AGRC-2024</strain>
    </source>
</reference>
<dbReference type="Proteomes" id="UP001619887">
    <property type="component" value="Unassembled WGS sequence"/>
</dbReference>
<reference evidence="1 2" key="2">
    <citation type="journal article" date="2024" name="G3 (Bethesda)">
        <title>The genome of the cryopelagic Antarctic bald notothen, Trematomus borchgrevinki.</title>
        <authorList>
            <person name="Rayamajhi N."/>
            <person name="Rivera-Colon A.G."/>
            <person name="Minhas B.F."/>
            <person name="Cheng C.C."/>
            <person name="Catchen J.M."/>
        </authorList>
    </citation>
    <scope>NUCLEOTIDE SEQUENCE [LARGE SCALE GENOMIC DNA]</scope>
    <source>
        <strain evidence="1">AGRC-2024</strain>
    </source>
</reference>
<evidence type="ECO:0000313" key="1">
    <source>
        <dbReference type="EMBL" id="KAL3063018.1"/>
    </source>
</evidence>
<evidence type="ECO:0000313" key="2">
    <source>
        <dbReference type="Proteomes" id="UP001619887"/>
    </source>
</evidence>
<dbReference type="EMBL" id="JBIYXZ010002071">
    <property type="protein sequence ID" value="KAL3063018.1"/>
    <property type="molecule type" value="Genomic_DNA"/>
</dbReference>
<comment type="caution">
    <text evidence="1">The sequence shown here is derived from an EMBL/GenBank/DDBJ whole genome shotgun (WGS) entry which is preliminary data.</text>
</comment>
<proteinExistence type="predicted"/>
<protein>
    <submittedName>
        <fullName evidence="1">Uncharacterized protein</fullName>
    </submittedName>
</protein>
<gene>
    <name evidence="1" type="ORF">OYC64_002742</name>
</gene>